<organism evidence="3 4">
    <name type="scientific">Podospora aff. communis PSN243</name>
    <dbReference type="NCBI Taxonomy" id="3040156"/>
    <lineage>
        <taxon>Eukaryota</taxon>
        <taxon>Fungi</taxon>
        <taxon>Dikarya</taxon>
        <taxon>Ascomycota</taxon>
        <taxon>Pezizomycotina</taxon>
        <taxon>Sordariomycetes</taxon>
        <taxon>Sordariomycetidae</taxon>
        <taxon>Sordariales</taxon>
        <taxon>Podosporaceae</taxon>
        <taxon>Podospora</taxon>
    </lineage>
</organism>
<reference evidence="3" key="1">
    <citation type="journal article" date="2023" name="Mol. Phylogenet. Evol.">
        <title>Genome-scale phylogeny and comparative genomics of the fungal order Sordariales.</title>
        <authorList>
            <person name="Hensen N."/>
            <person name="Bonometti L."/>
            <person name="Westerberg I."/>
            <person name="Brannstrom I.O."/>
            <person name="Guillou S."/>
            <person name="Cros-Aarteil S."/>
            <person name="Calhoun S."/>
            <person name="Haridas S."/>
            <person name="Kuo A."/>
            <person name="Mondo S."/>
            <person name="Pangilinan J."/>
            <person name="Riley R."/>
            <person name="LaButti K."/>
            <person name="Andreopoulos B."/>
            <person name="Lipzen A."/>
            <person name="Chen C."/>
            <person name="Yan M."/>
            <person name="Daum C."/>
            <person name="Ng V."/>
            <person name="Clum A."/>
            <person name="Steindorff A."/>
            <person name="Ohm R.A."/>
            <person name="Martin F."/>
            <person name="Silar P."/>
            <person name="Natvig D.O."/>
            <person name="Lalanne C."/>
            <person name="Gautier V."/>
            <person name="Ament-Velasquez S.L."/>
            <person name="Kruys A."/>
            <person name="Hutchinson M.I."/>
            <person name="Powell A.J."/>
            <person name="Barry K."/>
            <person name="Miller A.N."/>
            <person name="Grigoriev I.V."/>
            <person name="Debuchy R."/>
            <person name="Gladieux P."/>
            <person name="Hiltunen Thoren M."/>
            <person name="Johannesson H."/>
        </authorList>
    </citation>
    <scope>NUCLEOTIDE SEQUENCE</scope>
    <source>
        <strain evidence="3">PSN243</strain>
    </source>
</reference>
<keyword evidence="4" id="KW-1185">Reference proteome</keyword>
<keyword evidence="1" id="KW-0175">Coiled coil</keyword>
<evidence type="ECO:0000256" key="2">
    <source>
        <dbReference type="SAM" id="MobiDB-lite"/>
    </source>
</evidence>
<feature type="region of interest" description="Disordered" evidence="2">
    <location>
        <begin position="1"/>
        <end position="32"/>
    </location>
</feature>
<evidence type="ECO:0000256" key="1">
    <source>
        <dbReference type="SAM" id="Coils"/>
    </source>
</evidence>
<gene>
    <name evidence="3" type="ORF">QBC34DRAFT_428162</name>
</gene>
<feature type="coiled-coil region" evidence="1">
    <location>
        <begin position="97"/>
        <end position="127"/>
    </location>
</feature>
<sequence length="214" mass="24253">MPSNLPNTPSGRSPQPLNPEMSPANALNTPSSINNSRYRLLTLQSLAQAASTRNSSADKVPRWGQTGEITIGQYRDLTNQIKIYNDFLARCPHHTEHLKAEEKIERLEKENAALKQQLEELRRDQGRNVPRGPAKSAARVSTRKRVMIGYYVASGPGKHSDVPAKVGEAPGRRRDRQASFELCSRFVRLANGYWRTPDKLHDVWDSIFMFDPRY</sequence>
<dbReference type="EMBL" id="MU865956">
    <property type="protein sequence ID" value="KAK4446597.1"/>
    <property type="molecule type" value="Genomic_DNA"/>
</dbReference>
<dbReference type="Proteomes" id="UP001321760">
    <property type="component" value="Unassembled WGS sequence"/>
</dbReference>
<feature type="compositionally biased region" description="Polar residues" evidence="2">
    <location>
        <begin position="1"/>
        <end position="15"/>
    </location>
</feature>
<dbReference type="AlphaFoldDB" id="A0AAV9GEF7"/>
<accession>A0AAV9GEF7</accession>
<evidence type="ECO:0000313" key="4">
    <source>
        <dbReference type="Proteomes" id="UP001321760"/>
    </source>
</evidence>
<evidence type="ECO:0000313" key="3">
    <source>
        <dbReference type="EMBL" id="KAK4446597.1"/>
    </source>
</evidence>
<comment type="caution">
    <text evidence="3">The sequence shown here is derived from an EMBL/GenBank/DDBJ whole genome shotgun (WGS) entry which is preliminary data.</text>
</comment>
<proteinExistence type="predicted"/>
<protein>
    <submittedName>
        <fullName evidence="3">Uncharacterized protein</fullName>
    </submittedName>
</protein>
<name>A0AAV9GEF7_9PEZI</name>
<reference evidence="3" key="2">
    <citation type="submission" date="2023-05" db="EMBL/GenBank/DDBJ databases">
        <authorList>
            <consortium name="Lawrence Berkeley National Laboratory"/>
            <person name="Steindorff A."/>
            <person name="Hensen N."/>
            <person name="Bonometti L."/>
            <person name="Westerberg I."/>
            <person name="Brannstrom I.O."/>
            <person name="Guillou S."/>
            <person name="Cros-Aarteil S."/>
            <person name="Calhoun S."/>
            <person name="Haridas S."/>
            <person name="Kuo A."/>
            <person name="Mondo S."/>
            <person name="Pangilinan J."/>
            <person name="Riley R."/>
            <person name="Labutti K."/>
            <person name="Andreopoulos B."/>
            <person name="Lipzen A."/>
            <person name="Chen C."/>
            <person name="Yanf M."/>
            <person name="Daum C."/>
            <person name="Ng V."/>
            <person name="Clum A."/>
            <person name="Ohm R."/>
            <person name="Martin F."/>
            <person name="Silar P."/>
            <person name="Natvig D."/>
            <person name="Lalanne C."/>
            <person name="Gautier V."/>
            <person name="Ament-Velasquez S.L."/>
            <person name="Kruys A."/>
            <person name="Hutchinson M.I."/>
            <person name="Powell A.J."/>
            <person name="Barry K."/>
            <person name="Miller A.N."/>
            <person name="Grigoriev I.V."/>
            <person name="Debuchy R."/>
            <person name="Gladieux P."/>
            <person name="Thoren M.H."/>
            <person name="Johannesson H."/>
        </authorList>
    </citation>
    <scope>NUCLEOTIDE SEQUENCE</scope>
    <source>
        <strain evidence="3">PSN243</strain>
    </source>
</reference>